<dbReference type="PANTHER" id="PTHR34590">
    <property type="entry name" value="OS03G0124300 PROTEIN-RELATED"/>
    <property type="match status" value="1"/>
</dbReference>
<dbReference type="GO" id="GO:0016020">
    <property type="term" value="C:membrane"/>
    <property type="evidence" value="ECO:0007669"/>
    <property type="project" value="UniProtKB-SubCell"/>
</dbReference>
<evidence type="ECO:0000256" key="13">
    <source>
        <dbReference type="SAM" id="Phobius"/>
    </source>
</evidence>
<dbReference type="GO" id="GO:0004674">
    <property type="term" value="F:protein serine/threonine kinase activity"/>
    <property type="evidence" value="ECO:0007669"/>
    <property type="project" value="UniProtKB-KW"/>
</dbReference>
<dbReference type="AlphaFoldDB" id="A0AA39AN50"/>
<dbReference type="Proteomes" id="UP001168098">
    <property type="component" value="Unassembled WGS sequence"/>
</dbReference>
<dbReference type="SUPFAM" id="SSF56112">
    <property type="entry name" value="Protein kinase-like (PK-like)"/>
    <property type="match status" value="1"/>
</dbReference>
<keyword evidence="3" id="KW-0808">Transferase</keyword>
<organism evidence="16 17">
    <name type="scientific">Vitis rotundifolia</name>
    <name type="common">Muscadine grape</name>
    <dbReference type="NCBI Taxonomy" id="103349"/>
    <lineage>
        <taxon>Eukaryota</taxon>
        <taxon>Viridiplantae</taxon>
        <taxon>Streptophyta</taxon>
        <taxon>Embryophyta</taxon>
        <taxon>Tracheophyta</taxon>
        <taxon>Spermatophyta</taxon>
        <taxon>Magnoliopsida</taxon>
        <taxon>eudicotyledons</taxon>
        <taxon>Gunneridae</taxon>
        <taxon>Pentapetalae</taxon>
        <taxon>rosids</taxon>
        <taxon>Vitales</taxon>
        <taxon>Vitaceae</taxon>
        <taxon>Viteae</taxon>
        <taxon>Vitis</taxon>
    </lineage>
</organism>
<dbReference type="FunFam" id="2.60.120.430:FF:000003">
    <property type="entry name" value="FERONIA receptor-like kinase"/>
    <property type="match status" value="1"/>
</dbReference>
<dbReference type="GO" id="GO:0010038">
    <property type="term" value="P:response to metal ion"/>
    <property type="evidence" value="ECO:0007669"/>
    <property type="project" value="UniProtKB-ARBA"/>
</dbReference>
<keyword evidence="8 12" id="KW-0067">ATP-binding</keyword>
<evidence type="ECO:0000256" key="14">
    <source>
        <dbReference type="SAM" id="SignalP"/>
    </source>
</evidence>
<accession>A0AA39AN50</accession>
<keyword evidence="11" id="KW-0325">Glycoprotein</keyword>
<dbReference type="GO" id="GO:0005524">
    <property type="term" value="F:ATP binding"/>
    <property type="evidence" value="ECO:0007669"/>
    <property type="project" value="UniProtKB-UniRule"/>
</dbReference>
<protein>
    <recommendedName>
        <fullName evidence="15">Protein kinase domain-containing protein</fullName>
    </recommendedName>
</protein>
<keyword evidence="7" id="KW-0418">Kinase</keyword>
<evidence type="ECO:0000256" key="9">
    <source>
        <dbReference type="ARBA" id="ARBA00022989"/>
    </source>
</evidence>
<dbReference type="PROSITE" id="PS00108">
    <property type="entry name" value="PROTEIN_KINASE_ST"/>
    <property type="match status" value="1"/>
</dbReference>
<dbReference type="FunFam" id="1.10.510.10:FF:000252">
    <property type="entry name" value="Receptor-like protein kinase FERONIA"/>
    <property type="match status" value="1"/>
</dbReference>
<evidence type="ECO:0000256" key="7">
    <source>
        <dbReference type="ARBA" id="ARBA00022777"/>
    </source>
</evidence>
<dbReference type="Gene3D" id="3.30.200.20">
    <property type="entry name" value="Phosphorylase Kinase, domain 1"/>
    <property type="match status" value="1"/>
</dbReference>
<dbReference type="InterPro" id="IPR000719">
    <property type="entry name" value="Prot_kinase_dom"/>
</dbReference>
<comment type="subcellular location">
    <subcellularLocation>
        <location evidence="1">Membrane</location>
        <topology evidence="1">Single-pass type I membrane protein</topology>
    </subcellularLocation>
</comment>
<gene>
    <name evidence="16" type="ORF">PVL29_001452</name>
</gene>
<evidence type="ECO:0000256" key="10">
    <source>
        <dbReference type="ARBA" id="ARBA00023136"/>
    </source>
</evidence>
<evidence type="ECO:0000313" key="16">
    <source>
        <dbReference type="EMBL" id="KAJ9709977.1"/>
    </source>
</evidence>
<dbReference type="EMBL" id="JARBHA010000001">
    <property type="protein sequence ID" value="KAJ9709977.1"/>
    <property type="molecule type" value="Genomic_DNA"/>
</dbReference>
<evidence type="ECO:0000256" key="5">
    <source>
        <dbReference type="ARBA" id="ARBA00022729"/>
    </source>
</evidence>
<dbReference type="CDD" id="cd14066">
    <property type="entry name" value="STKc_IRAK"/>
    <property type="match status" value="1"/>
</dbReference>
<dbReference type="InterPro" id="IPR001245">
    <property type="entry name" value="Ser-Thr/Tyr_kinase_cat_dom"/>
</dbReference>
<proteinExistence type="predicted"/>
<dbReference type="PROSITE" id="PS50011">
    <property type="entry name" value="PROTEIN_KINASE_DOM"/>
    <property type="match status" value="1"/>
</dbReference>
<keyword evidence="4 13" id="KW-0812">Transmembrane</keyword>
<dbReference type="InterPro" id="IPR008271">
    <property type="entry name" value="Ser/Thr_kinase_AS"/>
</dbReference>
<evidence type="ECO:0000256" key="12">
    <source>
        <dbReference type="PROSITE-ProRule" id="PRU10141"/>
    </source>
</evidence>
<evidence type="ECO:0000256" key="3">
    <source>
        <dbReference type="ARBA" id="ARBA00022679"/>
    </source>
</evidence>
<comment type="caution">
    <text evidence="16">The sequence shown here is derived from an EMBL/GenBank/DDBJ whole genome shotgun (WGS) entry which is preliminary data.</text>
</comment>
<dbReference type="PANTHER" id="PTHR34590:SF5">
    <property type="entry name" value="OS04G0586500 PROTEIN"/>
    <property type="match status" value="1"/>
</dbReference>
<evidence type="ECO:0000256" key="11">
    <source>
        <dbReference type="ARBA" id="ARBA00023180"/>
    </source>
</evidence>
<feature type="binding site" evidence="12">
    <location>
        <position position="544"/>
    </location>
    <ligand>
        <name>ATP</name>
        <dbReference type="ChEBI" id="CHEBI:30616"/>
    </ligand>
</feature>
<dbReference type="FunFam" id="3.30.200.20:FF:000645">
    <property type="entry name" value="Receptor-like protein kinase FERONIA"/>
    <property type="match status" value="1"/>
</dbReference>
<feature type="signal peptide" evidence="14">
    <location>
        <begin position="1"/>
        <end position="24"/>
    </location>
</feature>
<feature type="domain" description="Protein kinase" evidence="15">
    <location>
        <begin position="515"/>
        <end position="787"/>
    </location>
</feature>
<dbReference type="InterPro" id="IPR024788">
    <property type="entry name" value="Malectin-like_Carb-bd_dom"/>
</dbReference>
<keyword evidence="17" id="KW-1185">Reference proteome</keyword>
<keyword evidence="6 12" id="KW-0547">Nucleotide-binding</keyword>
<name>A0AA39AN50_VITRO</name>
<evidence type="ECO:0000259" key="15">
    <source>
        <dbReference type="PROSITE" id="PS50011"/>
    </source>
</evidence>
<dbReference type="FunFam" id="2.60.120.430:FF:000007">
    <property type="entry name" value="FERONIA receptor-like kinase"/>
    <property type="match status" value="1"/>
</dbReference>
<dbReference type="SMART" id="SM00220">
    <property type="entry name" value="S_TKc"/>
    <property type="match status" value="1"/>
</dbReference>
<dbReference type="Pfam" id="PF07714">
    <property type="entry name" value="PK_Tyr_Ser-Thr"/>
    <property type="match status" value="1"/>
</dbReference>
<dbReference type="InterPro" id="IPR017441">
    <property type="entry name" value="Protein_kinase_ATP_BS"/>
</dbReference>
<evidence type="ECO:0000256" key="8">
    <source>
        <dbReference type="ARBA" id="ARBA00022840"/>
    </source>
</evidence>
<keyword evidence="2" id="KW-0723">Serine/threonine-protein kinase</keyword>
<sequence>MSTNPMRPFAFCISFLSLLISMAADTTSPYSPTDYFLLDCGSSSNTTTSFDGRTWGGDSASKFSSSNAQNVSFESTADRQQASVEQVPYMTARIFNSQFTYTFPVSAGPKFVRLYFYPAAYSGIHESDFFFNVTSGVYTLLSNFSASLTVAAMEPQVSIVKEFIIHVWENQTLNITFSPSPSFYAFVNGIEVCSMPNNLYISDSEPIPLVATKYLFSIDNYTALETVYRLNVGGASFGGERDTGMFRTWQQDSSYIFGAANGVELQGNDTDIRYTPATPAHTAPTAVYSSARSMGPVANINLNYNLTWIFPVDSGFYYLVRLHFCEIGEDITRINERVFDIFLNNQTAQEKADVIAWSTGVGIPIYQDYIVYMIPDGSRGKQDLWLALHPNMDTGSRFADAILSGLEIFKLNQSYGSLAAPNREPVPIPLPLLLAQNSKSKGLSAFIIIGAALLFGIFALLSLVYFFILRKRGRLGCWESGKAKMMSMRRGGFSLPKELCRHFALSELREATNDFDDVLVIGHGGFGNVYKGYINGGDTIVAIKRLKSKSKQGAHEFLTEIEMLSKLRHRHLVPLIGYCEEEGEMILVYDYMHHGTLRHHLYGADYDPLPWKQRLEICIGAARGLDYLHAGAQHPIIHRDIKSTNILLDHKWVAKVSDFGLSKMRPSNDPVTTVVKGTFGYMDPEYYKLMKLTQKSDVYSFGVVLLEVICGRAAVDRSLEYEQMSLANWARPCIEKGRLDEIIDPLLMGQIADDCLEKFVETAYDCLLDQGIQRPTMDDVVARLEFALQLQDNADATAEALTLTVSE</sequence>
<dbReference type="InterPro" id="IPR011009">
    <property type="entry name" value="Kinase-like_dom_sf"/>
</dbReference>
<evidence type="ECO:0000256" key="4">
    <source>
        <dbReference type="ARBA" id="ARBA00022692"/>
    </source>
</evidence>
<evidence type="ECO:0000256" key="2">
    <source>
        <dbReference type="ARBA" id="ARBA00022527"/>
    </source>
</evidence>
<evidence type="ECO:0000256" key="6">
    <source>
        <dbReference type="ARBA" id="ARBA00022741"/>
    </source>
</evidence>
<dbReference type="Gene3D" id="2.60.120.430">
    <property type="entry name" value="Galactose-binding lectin"/>
    <property type="match status" value="2"/>
</dbReference>
<reference evidence="16 17" key="1">
    <citation type="journal article" date="2023" name="BMC Biotechnol.">
        <title>Vitis rotundifolia cv Carlos genome sequencing.</title>
        <authorList>
            <person name="Huff M."/>
            <person name="Hulse-Kemp A."/>
            <person name="Scheffler B."/>
            <person name="Youngblood R."/>
            <person name="Simpson S."/>
            <person name="Babiker E."/>
            <person name="Staton M."/>
        </authorList>
    </citation>
    <scope>NUCLEOTIDE SEQUENCE [LARGE SCALE GENOMIC DNA]</scope>
    <source>
        <tissue evidence="16">Leaf</tissue>
    </source>
</reference>
<evidence type="ECO:0000256" key="1">
    <source>
        <dbReference type="ARBA" id="ARBA00004479"/>
    </source>
</evidence>
<dbReference type="Pfam" id="PF12819">
    <property type="entry name" value="Malectin_like"/>
    <property type="match status" value="1"/>
</dbReference>
<keyword evidence="5 14" id="KW-0732">Signal</keyword>
<feature type="transmembrane region" description="Helical" evidence="13">
    <location>
        <begin position="443"/>
        <end position="468"/>
    </location>
</feature>
<dbReference type="Gene3D" id="1.10.510.10">
    <property type="entry name" value="Transferase(Phosphotransferase) domain 1"/>
    <property type="match status" value="1"/>
</dbReference>
<keyword evidence="10 13" id="KW-0472">Membrane</keyword>
<feature type="chain" id="PRO_5041317456" description="Protein kinase domain-containing protein" evidence="14">
    <location>
        <begin position="25"/>
        <end position="807"/>
    </location>
</feature>
<dbReference type="InterPro" id="IPR045272">
    <property type="entry name" value="ANXUR1/2-like"/>
</dbReference>
<keyword evidence="9 13" id="KW-1133">Transmembrane helix</keyword>
<dbReference type="PROSITE" id="PS00107">
    <property type="entry name" value="PROTEIN_KINASE_ATP"/>
    <property type="match status" value="1"/>
</dbReference>
<dbReference type="GO" id="GO:0004714">
    <property type="term" value="F:transmembrane receptor protein tyrosine kinase activity"/>
    <property type="evidence" value="ECO:0007669"/>
    <property type="project" value="InterPro"/>
</dbReference>
<evidence type="ECO:0000313" key="17">
    <source>
        <dbReference type="Proteomes" id="UP001168098"/>
    </source>
</evidence>